<dbReference type="PANTHER" id="PTHR48020">
    <property type="entry name" value="PROTON MYO-INOSITOL COTRANSPORTER"/>
    <property type="match status" value="1"/>
</dbReference>
<dbReference type="Proteomes" id="UP001185737">
    <property type="component" value="Unassembled WGS sequence"/>
</dbReference>
<dbReference type="SUPFAM" id="SSF103473">
    <property type="entry name" value="MFS general substrate transporter"/>
    <property type="match status" value="1"/>
</dbReference>
<accession>A0ABU4C9C8</accession>
<organism evidence="11 12">
    <name type="scientific">Rhodococcus jostii</name>
    <dbReference type="NCBI Taxonomy" id="132919"/>
    <lineage>
        <taxon>Bacteria</taxon>
        <taxon>Bacillati</taxon>
        <taxon>Actinomycetota</taxon>
        <taxon>Actinomycetes</taxon>
        <taxon>Mycobacteriales</taxon>
        <taxon>Nocardiaceae</taxon>
        <taxon>Rhodococcus</taxon>
    </lineage>
</organism>
<keyword evidence="4" id="KW-1003">Cell membrane</keyword>
<dbReference type="InterPro" id="IPR050814">
    <property type="entry name" value="Myo-inositol_Transporter"/>
</dbReference>
<keyword evidence="3 8" id="KW-0813">Transport</keyword>
<feature type="transmembrane region" description="Helical" evidence="9">
    <location>
        <begin position="444"/>
        <end position="464"/>
    </location>
</feature>
<feature type="transmembrane region" description="Helical" evidence="9">
    <location>
        <begin position="60"/>
        <end position="80"/>
    </location>
</feature>
<name>A0ABU4C9C8_RHOJO</name>
<feature type="transmembrane region" description="Helical" evidence="9">
    <location>
        <begin position="381"/>
        <end position="403"/>
    </location>
</feature>
<dbReference type="Gene3D" id="1.20.1250.20">
    <property type="entry name" value="MFS general substrate transporter like domains"/>
    <property type="match status" value="2"/>
</dbReference>
<evidence type="ECO:0000313" key="12">
    <source>
        <dbReference type="Proteomes" id="UP001185737"/>
    </source>
</evidence>
<dbReference type="InterPro" id="IPR005828">
    <property type="entry name" value="MFS_sugar_transport-like"/>
</dbReference>
<dbReference type="NCBIfam" id="TIGR00879">
    <property type="entry name" value="SP"/>
    <property type="match status" value="1"/>
</dbReference>
<feature type="transmembrane region" description="Helical" evidence="9">
    <location>
        <begin position="117"/>
        <end position="138"/>
    </location>
</feature>
<feature type="transmembrane region" description="Helical" evidence="9">
    <location>
        <begin position="415"/>
        <end position="438"/>
    </location>
</feature>
<dbReference type="PRINTS" id="PR00171">
    <property type="entry name" value="SUGRTRNSPORT"/>
</dbReference>
<feature type="transmembrane region" description="Helical" evidence="9">
    <location>
        <begin position="269"/>
        <end position="296"/>
    </location>
</feature>
<dbReference type="InterPro" id="IPR005829">
    <property type="entry name" value="Sugar_transporter_CS"/>
</dbReference>
<reference evidence="11 12" key="1">
    <citation type="submission" date="2023-10" db="EMBL/GenBank/DDBJ databases">
        <title>Development of a sustainable strategy for remediation of hydrocarbon-contaminated territories based on the waste exchange concept.</title>
        <authorList>
            <person name="Krivoruchko A."/>
        </authorList>
    </citation>
    <scope>NUCLEOTIDE SEQUENCE [LARGE SCALE GENOMIC DNA]</scope>
    <source>
        <strain evidence="11 12">IEGM 60</strain>
    </source>
</reference>
<dbReference type="InterPro" id="IPR020846">
    <property type="entry name" value="MFS_dom"/>
</dbReference>
<evidence type="ECO:0000256" key="4">
    <source>
        <dbReference type="ARBA" id="ARBA00022475"/>
    </source>
</evidence>
<dbReference type="PROSITE" id="PS50850">
    <property type="entry name" value="MFS"/>
    <property type="match status" value="1"/>
</dbReference>
<evidence type="ECO:0000256" key="7">
    <source>
        <dbReference type="ARBA" id="ARBA00023136"/>
    </source>
</evidence>
<keyword evidence="12" id="KW-1185">Reference proteome</keyword>
<feature type="transmembrane region" description="Helical" evidence="9">
    <location>
        <begin position="312"/>
        <end position="333"/>
    </location>
</feature>
<dbReference type="Pfam" id="PF00083">
    <property type="entry name" value="Sugar_tr"/>
    <property type="match status" value="1"/>
</dbReference>
<feature type="transmembrane region" description="Helical" evidence="9">
    <location>
        <begin position="23"/>
        <end position="48"/>
    </location>
</feature>
<feature type="transmembrane region" description="Helical" evidence="9">
    <location>
        <begin position="158"/>
        <end position="177"/>
    </location>
</feature>
<gene>
    <name evidence="11" type="ORF">R3Q59_06525</name>
</gene>
<evidence type="ECO:0000256" key="3">
    <source>
        <dbReference type="ARBA" id="ARBA00022448"/>
    </source>
</evidence>
<evidence type="ECO:0000256" key="1">
    <source>
        <dbReference type="ARBA" id="ARBA00004651"/>
    </source>
</evidence>
<keyword evidence="6 9" id="KW-1133">Transmembrane helix</keyword>
<evidence type="ECO:0000256" key="6">
    <source>
        <dbReference type="ARBA" id="ARBA00022989"/>
    </source>
</evidence>
<dbReference type="PROSITE" id="PS00217">
    <property type="entry name" value="SUGAR_TRANSPORT_2"/>
    <property type="match status" value="1"/>
</dbReference>
<keyword evidence="5 9" id="KW-0812">Transmembrane</keyword>
<feature type="transmembrane region" description="Helical" evidence="9">
    <location>
        <begin position="189"/>
        <end position="211"/>
    </location>
</feature>
<comment type="similarity">
    <text evidence="2 8">Belongs to the major facilitator superfamily. Sugar transporter (TC 2.A.1.1) family.</text>
</comment>
<comment type="caution">
    <text evidence="11">The sequence shown here is derived from an EMBL/GenBank/DDBJ whole genome shotgun (WGS) entry which is preliminary data.</text>
</comment>
<evidence type="ECO:0000313" key="11">
    <source>
        <dbReference type="EMBL" id="MDV6280152.1"/>
    </source>
</evidence>
<dbReference type="EMBL" id="JAWLKA010000003">
    <property type="protein sequence ID" value="MDV6280152.1"/>
    <property type="molecule type" value="Genomic_DNA"/>
</dbReference>
<evidence type="ECO:0000256" key="2">
    <source>
        <dbReference type="ARBA" id="ARBA00010992"/>
    </source>
</evidence>
<dbReference type="InterPro" id="IPR036259">
    <property type="entry name" value="MFS_trans_sf"/>
</dbReference>
<feature type="domain" description="Major facilitator superfamily (MFS) profile" evidence="10">
    <location>
        <begin position="26"/>
        <end position="468"/>
    </location>
</feature>
<protein>
    <submittedName>
        <fullName evidence="11">Sugar porter family MFS transporter</fullName>
    </submittedName>
</protein>
<comment type="subcellular location">
    <subcellularLocation>
        <location evidence="1">Cell membrane</location>
        <topology evidence="1">Multi-pass membrane protein</topology>
    </subcellularLocation>
</comment>
<dbReference type="InterPro" id="IPR003663">
    <property type="entry name" value="Sugar/inositol_transpt"/>
</dbReference>
<feature type="transmembrane region" description="Helical" evidence="9">
    <location>
        <begin position="340"/>
        <end position="361"/>
    </location>
</feature>
<sequence length="498" mass="52903">MHIPIDAAGSSAPEEDGQASRRLVGMAAVAALGGFLFGFDSAIINGTVDAIRHQFDLSPAVLGFVVSCALLGAGVGAWSAGICADRIGRVRTMVVASILLTVSSIGSGLVFAVWDLIAWRFLGGVGIGFASVIAPAYIAEISPARIRGRLATMQQMALVIGIFLALLASALFAHLAGGAAKELWLGLDAWRWMFISAAVPAIVYGVLAARLPESPRYLVNKGRIDEAGQVLRDVLGLVDAASTRKIHEIHQTVNTERKQRFSDLLGGKFYFLPLVWVGILLSVFQQLVGINVIFYYSTTLWQSVGFQESDSFLISVITAVTNIVATVIAISLIDKVGRRALLLFGAGAMTLSLSLMAVAFAQSTVVDGVTTLPSSWGTVALIGANVFVIGFGASWGPVVWVLLGEMFPNRIRALALGLGAAAQWIANFVVSTTFPSLAAFGLQYAYGLYGAFALLALIFVWKMVPETKGRQLESMDELAGEDELPTHPHHQPATTPVN</sequence>
<evidence type="ECO:0000256" key="8">
    <source>
        <dbReference type="RuleBase" id="RU003346"/>
    </source>
</evidence>
<proteinExistence type="inferred from homology"/>
<evidence type="ECO:0000256" key="5">
    <source>
        <dbReference type="ARBA" id="ARBA00022692"/>
    </source>
</evidence>
<evidence type="ECO:0000259" key="10">
    <source>
        <dbReference type="PROSITE" id="PS50850"/>
    </source>
</evidence>
<dbReference type="PANTHER" id="PTHR48020:SF12">
    <property type="entry name" value="PROTON MYO-INOSITOL COTRANSPORTER"/>
    <property type="match status" value="1"/>
</dbReference>
<evidence type="ECO:0000256" key="9">
    <source>
        <dbReference type="SAM" id="Phobius"/>
    </source>
</evidence>
<feature type="transmembrane region" description="Helical" evidence="9">
    <location>
        <begin position="92"/>
        <end position="111"/>
    </location>
</feature>
<dbReference type="InterPro" id="IPR047984">
    <property type="entry name" value="XylE-like"/>
</dbReference>
<keyword evidence="7 9" id="KW-0472">Membrane</keyword>
<dbReference type="CDD" id="cd17359">
    <property type="entry name" value="MFS_XylE_like"/>
    <property type="match status" value="1"/>
</dbReference>